<gene>
    <name evidence="1" type="ORF">CLOSTMETH_03660</name>
</gene>
<dbReference type="STRING" id="537013.CLOSTMETH_03660"/>
<dbReference type="AlphaFoldDB" id="C0EIG5"/>
<reference evidence="1 2" key="1">
    <citation type="submission" date="2009-01" db="EMBL/GenBank/DDBJ databases">
        <authorList>
            <person name="Fulton L."/>
            <person name="Clifton S."/>
            <person name="Fulton B."/>
            <person name="Xu J."/>
            <person name="Minx P."/>
            <person name="Pepin K.H."/>
            <person name="Johnson M."/>
            <person name="Bhonagiri V."/>
            <person name="Nash W.E."/>
            <person name="Mardis E.R."/>
            <person name="Wilson R.K."/>
        </authorList>
    </citation>
    <scope>NUCLEOTIDE SEQUENCE [LARGE SCALE GENOMIC DNA]</scope>
    <source>
        <strain evidence="1 2">DSM 5476</strain>
    </source>
</reference>
<evidence type="ECO:0000313" key="1">
    <source>
        <dbReference type="EMBL" id="EEG28761.1"/>
    </source>
</evidence>
<comment type="caution">
    <text evidence="1">The sequence shown here is derived from an EMBL/GenBank/DDBJ whole genome shotgun (WGS) entry which is preliminary data.</text>
</comment>
<keyword evidence="2" id="KW-1185">Reference proteome</keyword>
<sequence>MTDSEHRPKPERSWIAATLQFCFAMFHFLSIIQPRQAGCKTGHCLQKTAWLCVFAFFIIDDFYLFSKIDRVKSCQVRKNKNAKDNLHKHRVKNFHFMHFFVNSARQNLSLVILRR</sequence>
<name>C0EIG5_9FIRM</name>
<dbReference type="Proteomes" id="UP000003340">
    <property type="component" value="Unassembled WGS sequence"/>
</dbReference>
<protein>
    <submittedName>
        <fullName evidence="1">Uncharacterized protein</fullName>
    </submittedName>
</protein>
<evidence type="ECO:0000313" key="2">
    <source>
        <dbReference type="Proteomes" id="UP000003340"/>
    </source>
</evidence>
<proteinExistence type="predicted"/>
<organism evidence="1 2">
    <name type="scientific">[Clostridium] methylpentosum DSM 5476</name>
    <dbReference type="NCBI Taxonomy" id="537013"/>
    <lineage>
        <taxon>Bacteria</taxon>
        <taxon>Bacillati</taxon>
        <taxon>Bacillota</taxon>
        <taxon>Clostridia</taxon>
        <taxon>Eubacteriales</taxon>
        <taxon>Oscillospiraceae</taxon>
        <taxon>Oscillospiraceae incertae sedis</taxon>
    </lineage>
</organism>
<dbReference type="EMBL" id="ACEC01000126">
    <property type="protein sequence ID" value="EEG28761.1"/>
    <property type="molecule type" value="Genomic_DNA"/>
</dbReference>
<accession>C0EIG5</accession>
<reference evidence="1 2" key="2">
    <citation type="submission" date="2009-02" db="EMBL/GenBank/DDBJ databases">
        <title>Draft genome sequence of Clostridium methylpentosum (DSM 5476).</title>
        <authorList>
            <person name="Sudarsanam P."/>
            <person name="Ley R."/>
            <person name="Guruge J."/>
            <person name="Turnbaugh P.J."/>
            <person name="Mahowald M."/>
            <person name="Liep D."/>
            <person name="Gordon J."/>
        </authorList>
    </citation>
    <scope>NUCLEOTIDE SEQUENCE [LARGE SCALE GENOMIC DNA]</scope>
    <source>
        <strain evidence="1 2">DSM 5476</strain>
    </source>
</reference>
<dbReference type="HOGENOM" id="CLU_2104746_0_0_9"/>